<sequence length="388" mass="41698">MAATSPSTSRRHPRPPFFRSHCMPTQAQDPARLKQLVAAAMKDYLGTQTEIGVSAAVAGGDVRAHYVAGLSDRETRQPVAEDTLFLIGSVQKVFTNTLAAARIVEGKMALTDQITRFLPGEVRQQGTVIRQVTPQSLGTMTAGMPSANVPGHPAGALYRGEVPPQAMFDFWTRFNPETRVGAHYSYSNVSEVTQGFTTTFAARRSYPELFATDLQEPLTMRDTRVDLTGIRPERIAQGYTAKAKRIGYRGVGFNSTASDMLRFLEGNLFRIPSMPLLTYRAMKLAHTPHFAISAHQSIGLGWYIQDAPGGAKVVSKAGGNGGFVAWVGFLPGHAAAVVLLTNGHPTTGLSLPATGRKILLEAAGLDTSQRLPDEDADAGISSEEDAAD</sequence>
<comment type="caution">
    <text evidence="3">The sequence shown here is derived from an EMBL/GenBank/DDBJ whole genome shotgun (WGS) entry which is preliminary data.</text>
</comment>
<evidence type="ECO:0000313" key="4">
    <source>
        <dbReference type="Proteomes" id="UP000268094"/>
    </source>
</evidence>
<dbReference type="PANTHER" id="PTHR46825">
    <property type="entry name" value="D-ALANYL-D-ALANINE-CARBOXYPEPTIDASE/ENDOPEPTIDASE AMPH"/>
    <property type="match status" value="1"/>
</dbReference>
<organism evidence="3 4">
    <name type="scientific">Corallococcus terminator</name>
    <dbReference type="NCBI Taxonomy" id="2316733"/>
    <lineage>
        <taxon>Bacteria</taxon>
        <taxon>Pseudomonadati</taxon>
        <taxon>Myxococcota</taxon>
        <taxon>Myxococcia</taxon>
        <taxon>Myxococcales</taxon>
        <taxon>Cystobacterineae</taxon>
        <taxon>Myxococcaceae</taxon>
        <taxon>Corallococcus</taxon>
    </lineage>
</organism>
<dbReference type="Pfam" id="PF00144">
    <property type="entry name" value="Beta-lactamase"/>
    <property type="match status" value="1"/>
</dbReference>
<feature type="region of interest" description="Disordered" evidence="1">
    <location>
        <begin position="369"/>
        <end position="388"/>
    </location>
</feature>
<accession>A0A3A8J2S6</accession>
<dbReference type="InterPro" id="IPR012338">
    <property type="entry name" value="Beta-lactam/transpept-like"/>
</dbReference>
<dbReference type="Proteomes" id="UP000268094">
    <property type="component" value="Unassembled WGS sequence"/>
</dbReference>
<reference evidence="4" key="1">
    <citation type="submission" date="2018-09" db="EMBL/GenBank/DDBJ databases">
        <authorList>
            <person name="Livingstone P.G."/>
            <person name="Whitworth D.E."/>
        </authorList>
    </citation>
    <scope>NUCLEOTIDE SEQUENCE [LARGE SCALE GENOMIC DNA]</scope>
    <source>
        <strain evidence="4">CA054A</strain>
    </source>
</reference>
<dbReference type="AlphaFoldDB" id="A0A3A8J2S6"/>
<protein>
    <recommendedName>
        <fullName evidence="2">Beta-lactamase-related domain-containing protein</fullName>
    </recommendedName>
</protein>
<dbReference type="Gene3D" id="3.40.710.10">
    <property type="entry name" value="DD-peptidase/beta-lactamase superfamily"/>
    <property type="match status" value="1"/>
</dbReference>
<feature type="domain" description="Beta-lactamase-related" evidence="2">
    <location>
        <begin position="38"/>
        <end position="347"/>
    </location>
</feature>
<evidence type="ECO:0000313" key="3">
    <source>
        <dbReference type="EMBL" id="RKG89962.1"/>
    </source>
</evidence>
<proteinExistence type="predicted"/>
<dbReference type="PANTHER" id="PTHR46825:SF8">
    <property type="entry name" value="BETA-LACTAMASE-RELATED"/>
    <property type="match status" value="1"/>
</dbReference>
<dbReference type="SUPFAM" id="SSF56601">
    <property type="entry name" value="beta-lactamase/transpeptidase-like"/>
    <property type="match status" value="1"/>
</dbReference>
<evidence type="ECO:0000259" key="2">
    <source>
        <dbReference type="Pfam" id="PF00144"/>
    </source>
</evidence>
<evidence type="ECO:0000256" key="1">
    <source>
        <dbReference type="SAM" id="MobiDB-lite"/>
    </source>
</evidence>
<keyword evidence="4" id="KW-1185">Reference proteome</keyword>
<feature type="compositionally biased region" description="Acidic residues" evidence="1">
    <location>
        <begin position="374"/>
        <end position="388"/>
    </location>
</feature>
<feature type="region of interest" description="Disordered" evidence="1">
    <location>
        <begin position="1"/>
        <end position="22"/>
    </location>
</feature>
<gene>
    <name evidence="3" type="ORF">D7V88_11845</name>
</gene>
<dbReference type="InterPro" id="IPR001466">
    <property type="entry name" value="Beta-lactam-related"/>
</dbReference>
<dbReference type="InterPro" id="IPR050491">
    <property type="entry name" value="AmpC-like"/>
</dbReference>
<dbReference type="EMBL" id="RAVZ01000062">
    <property type="protein sequence ID" value="RKG89962.1"/>
    <property type="molecule type" value="Genomic_DNA"/>
</dbReference>
<name>A0A3A8J2S6_9BACT</name>